<dbReference type="RefSeq" id="XP_001887103.1">
    <property type="nucleotide sequence ID" value="XM_001887068.1"/>
</dbReference>
<name>B0DT48_LACBS</name>
<dbReference type="EMBL" id="DS547132">
    <property type="protein sequence ID" value="EDR02158.1"/>
    <property type="molecule type" value="Genomic_DNA"/>
</dbReference>
<dbReference type="InParanoid" id="B0DT48"/>
<dbReference type="Proteomes" id="UP000001194">
    <property type="component" value="Unassembled WGS sequence"/>
</dbReference>
<accession>B0DT48</accession>
<sequence length="64" mass="7219">MECISLPSSIRQWPENIFFAGAIPGPKQPSLDGLNPFIAPMVDILDHSYQQGTWFSRTYEHPEG</sequence>
<proteinExistence type="predicted"/>
<dbReference type="AlphaFoldDB" id="B0DT48"/>
<dbReference type="STRING" id="486041.B0DT48"/>
<reference evidence="1 2" key="1">
    <citation type="journal article" date="2008" name="Nature">
        <title>The genome of Laccaria bicolor provides insights into mycorrhizal symbiosis.</title>
        <authorList>
            <person name="Martin F."/>
            <person name="Aerts A."/>
            <person name="Ahren D."/>
            <person name="Brun A."/>
            <person name="Danchin E.G.J."/>
            <person name="Duchaussoy F."/>
            <person name="Gibon J."/>
            <person name="Kohler A."/>
            <person name="Lindquist E."/>
            <person name="Pereda V."/>
            <person name="Salamov A."/>
            <person name="Shapiro H.J."/>
            <person name="Wuyts J."/>
            <person name="Blaudez D."/>
            <person name="Buee M."/>
            <person name="Brokstein P."/>
            <person name="Canbaeck B."/>
            <person name="Cohen D."/>
            <person name="Courty P.E."/>
            <person name="Coutinho P.M."/>
            <person name="Delaruelle C."/>
            <person name="Detter J.C."/>
            <person name="Deveau A."/>
            <person name="DiFazio S."/>
            <person name="Duplessis S."/>
            <person name="Fraissinet-Tachet L."/>
            <person name="Lucic E."/>
            <person name="Frey-Klett P."/>
            <person name="Fourrey C."/>
            <person name="Feussner I."/>
            <person name="Gay G."/>
            <person name="Grimwood J."/>
            <person name="Hoegger P.J."/>
            <person name="Jain P."/>
            <person name="Kilaru S."/>
            <person name="Labbe J."/>
            <person name="Lin Y.C."/>
            <person name="Legue V."/>
            <person name="Le Tacon F."/>
            <person name="Marmeisse R."/>
            <person name="Melayah D."/>
            <person name="Montanini B."/>
            <person name="Muratet M."/>
            <person name="Nehls U."/>
            <person name="Niculita-Hirzel H."/>
            <person name="Oudot-Le Secq M.P."/>
            <person name="Peter M."/>
            <person name="Quesneville H."/>
            <person name="Rajashekar B."/>
            <person name="Reich M."/>
            <person name="Rouhier N."/>
            <person name="Schmutz J."/>
            <person name="Yin T."/>
            <person name="Chalot M."/>
            <person name="Henrissat B."/>
            <person name="Kuees U."/>
            <person name="Lucas S."/>
            <person name="Van de Peer Y."/>
            <person name="Podila G.K."/>
            <person name="Polle A."/>
            <person name="Pukkila P.J."/>
            <person name="Richardson P.M."/>
            <person name="Rouze P."/>
            <person name="Sanders I.R."/>
            <person name="Stajich J.E."/>
            <person name="Tunlid A."/>
            <person name="Tuskan G."/>
            <person name="Grigoriev I.V."/>
        </authorList>
    </citation>
    <scope>NUCLEOTIDE SEQUENCE [LARGE SCALE GENOMIC DNA]</scope>
    <source>
        <strain evidence="2">S238N-H82 / ATCC MYA-4686</strain>
    </source>
</reference>
<dbReference type="OrthoDB" id="2829169at2759"/>
<organism evidence="2">
    <name type="scientific">Laccaria bicolor (strain S238N-H82 / ATCC MYA-4686)</name>
    <name type="common">Bicoloured deceiver</name>
    <name type="synonym">Laccaria laccata var. bicolor</name>
    <dbReference type="NCBI Taxonomy" id="486041"/>
    <lineage>
        <taxon>Eukaryota</taxon>
        <taxon>Fungi</taxon>
        <taxon>Dikarya</taxon>
        <taxon>Basidiomycota</taxon>
        <taxon>Agaricomycotina</taxon>
        <taxon>Agaricomycetes</taxon>
        <taxon>Agaricomycetidae</taxon>
        <taxon>Agaricales</taxon>
        <taxon>Agaricineae</taxon>
        <taxon>Hydnangiaceae</taxon>
        <taxon>Laccaria</taxon>
    </lineage>
</organism>
<evidence type="ECO:0000313" key="1">
    <source>
        <dbReference type="EMBL" id="EDR02158.1"/>
    </source>
</evidence>
<gene>
    <name evidence="1" type="ORF">LACBIDRAFT_309819</name>
</gene>
<dbReference type="GeneID" id="6082734"/>
<evidence type="ECO:0000313" key="2">
    <source>
        <dbReference type="Proteomes" id="UP000001194"/>
    </source>
</evidence>
<dbReference type="HOGENOM" id="CLU_2984778_0_0_1"/>
<keyword evidence="2" id="KW-1185">Reference proteome</keyword>
<dbReference type="KEGG" id="lbc:LACBIDRAFT_309819"/>
<protein>
    <submittedName>
        <fullName evidence="1">Predicted protein</fullName>
    </submittedName>
</protein>